<evidence type="ECO:0000256" key="6">
    <source>
        <dbReference type="SAM" id="MobiDB-lite"/>
    </source>
</evidence>
<evidence type="ECO:0000256" key="5">
    <source>
        <dbReference type="ARBA" id="ARBA00023242"/>
    </source>
</evidence>
<evidence type="ECO:0000256" key="4">
    <source>
        <dbReference type="ARBA" id="ARBA00023163"/>
    </source>
</evidence>
<dbReference type="InterPro" id="IPR036864">
    <property type="entry name" value="Zn2-C6_fun-type_DNA-bd_sf"/>
</dbReference>
<dbReference type="PANTHER" id="PTHR47425:SF2">
    <property type="entry name" value="FARB-RELATED"/>
    <property type="match status" value="1"/>
</dbReference>
<feature type="region of interest" description="Disordered" evidence="6">
    <location>
        <begin position="65"/>
        <end position="99"/>
    </location>
</feature>
<dbReference type="SMART" id="SM00066">
    <property type="entry name" value="GAL4"/>
    <property type="match status" value="1"/>
</dbReference>
<dbReference type="InterPro" id="IPR007219">
    <property type="entry name" value="XnlR_reg_dom"/>
</dbReference>
<dbReference type="CDD" id="cd12148">
    <property type="entry name" value="fungal_TF_MHR"/>
    <property type="match status" value="1"/>
</dbReference>
<organism evidence="8 9">
    <name type="scientific">Aspergillus keveii</name>
    <dbReference type="NCBI Taxonomy" id="714993"/>
    <lineage>
        <taxon>Eukaryota</taxon>
        <taxon>Fungi</taxon>
        <taxon>Dikarya</taxon>
        <taxon>Ascomycota</taxon>
        <taxon>Pezizomycotina</taxon>
        <taxon>Eurotiomycetes</taxon>
        <taxon>Eurotiomycetidae</taxon>
        <taxon>Eurotiales</taxon>
        <taxon>Aspergillaceae</taxon>
        <taxon>Aspergillus</taxon>
        <taxon>Aspergillus subgen. Nidulantes</taxon>
    </lineage>
</organism>
<evidence type="ECO:0000313" key="9">
    <source>
        <dbReference type="Proteomes" id="UP001610563"/>
    </source>
</evidence>
<dbReference type="Gene3D" id="4.10.240.10">
    <property type="entry name" value="Zn(2)-C6 fungal-type DNA-binding domain"/>
    <property type="match status" value="1"/>
</dbReference>
<keyword evidence="2" id="KW-0805">Transcription regulation</keyword>
<evidence type="ECO:0000256" key="1">
    <source>
        <dbReference type="ARBA" id="ARBA00022723"/>
    </source>
</evidence>
<feature type="domain" description="Zn(2)-C6 fungal-type" evidence="7">
    <location>
        <begin position="28"/>
        <end position="60"/>
    </location>
</feature>
<dbReference type="EMBL" id="JBFTWV010000053">
    <property type="protein sequence ID" value="KAL2793797.1"/>
    <property type="molecule type" value="Genomic_DNA"/>
</dbReference>
<comment type="caution">
    <text evidence="8">The sequence shown here is derived from an EMBL/GenBank/DDBJ whole genome shotgun (WGS) entry which is preliminary data.</text>
</comment>
<name>A0ABR4G470_9EURO</name>
<dbReference type="PROSITE" id="PS50048">
    <property type="entry name" value="ZN2_CY6_FUNGAL_2"/>
    <property type="match status" value="1"/>
</dbReference>
<dbReference type="Proteomes" id="UP001610563">
    <property type="component" value="Unassembled WGS sequence"/>
</dbReference>
<dbReference type="PROSITE" id="PS00463">
    <property type="entry name" value="ZN2_CY6_FUNGAL_1"/>
    <property type="match status" value="1"/>
</dbReference>
<dbReference type="Pfam" id="PF00172">
    <property type="entry name" value="Zn_clus"/>
    <property type="match status" value="1"/>
</dbReference>
<gene>
    <name evidence="8" type="ORF">BJX66DRAFT_338527</name>
</gene>
<keyword evidence="3" id="KW-0238">DNA-binding</keyword>
<keyword evidence="5" id="KW-0539">Nucleus</keyword>
<evidence type="ECO:0000313" key="8">
    <source>
        <dbReference type="EMBL" id="KAL2793797.1"/>
    </source>
</evidence>
<reference evidence="8 9" key="1">
    <citation type="submission" date="2024-07" db="EMBL/GenBank/DDBJ databases">
        <title>Section-level genome sequencing and comparative genomics of Aspergillus sections Usti and Cavernicolus.</title>
        <authorList>
            <consortium name="Lawrence Berkeley National Laboratory"/>
            <person name="Nybo J.L."/>
            <person name="Vesth T.C."/>
            <person name="Theobald S."/>
            <person name="Frisvad J.C."/>
            <person name="Larsen T.O."/>
            <person name="Kjaerboelling I."/>
            <person name="Rothschild-Mancinelli K."/>
            <person name="Lyhne E.K."/>
            <person name="Kogle M.E."/>
            <person name="Barry K."/>
            <person name="Clum A."/>
            <person name="Na H."/>
            <person name="Ledsgaard L."/>
            <person name="Lin J."/>
            <person name="Lipzen A."/>
            <person name="Kuo A."/>
            <person name="Riley R."/>
            <person name="Mondo S."/>
            <person name="Labutti K."/>
            <person name="Haridas S."/>
            <person name="Pangalinan J."/>
            <person name="Salamov A.A."/>
            <person name="Simmons B.A."/>
            <person name="Magnuson J.K."/>
            <person name="Chen J."/>
            <person name="Drula E."/>
            <person name="Henrissat B."/>
            <person name="Wiebenga A."/>
            <person name="Lubbers R.J."/>
            <person name="Gomes A.C."/>
            <person name="Makela M.R."/>
            <person name="Stajich J."/>
            <person name="Grigoriev I.V."/>
            <person name="Mortensen U.H."/>
            <person name="De Vries R.P."/>
            <person name="Baker S.E."/>
            <person name="Andersen M.R."/>
        </authorList>
    </citation>
    <scope>NUCLEOTIDE SEQUENCE [LARGE SCALE GENOMIC DNA]</scope>
    <source>
        <strain evidence="8 9">CBS 209.92</strain>
    </source>
</reference>
<proteinExistence type="predicted"/>
<dbReference type="SUPFAM" id="SSF57701">
    <property type="entry name" value="Zn2/Cys6 DNA-binding domain"/>
    <property type="match status" value="1"/>
</dbReference>
<dbReference type="InterPro" id="IPR052761">
    <property type="entry name" value="Fungal_Detox/Toxin_TFs"/>
</dbReference>
<dbReference type="SMART" id="SM00906">
    <property type="entry name" value="Fungal_trans"/>
    <property type="match status" value="1"/>
</dbReference>
<keyword evidence="1" id="KW-0479">Metal-binding</keyword>
<dbReference type="Pfam" id="PF04082">
    <property type="entry name" value="Fungal_trans"/>
    <property type="match status" value="1"/>
</dbReference>
<sequence>MTSNKQQDDFQVIEFKVARARSTRASRACINCRDRKVRCDALRQGMPCTNCRLDNGECVLGKARKGKSKHREAAKASTSSTHRTVETVPDPAETSRPPQRVHHFPARFRFLKKLSCRLKHDEISFLQAKGALSVPERPSLRVFLRAYVYHVHPYMPILDLHWLIASICDNRAEYRMSLFLLQAILFASVPFVTETFLSVAGYKDRECARRTLFHRAKTLYDFDVEDDKLVVVQGLLLLSLWHGTPDDLSGCWDWAGLSITWALRLGLDRDGEPPASRGYKWETRGLRRRIWWSVYIRDRLTALWMQRAARIDDRSFSVPTLTLDDFERPIVSKALLGFMYDSDHLSSARAREELGEAFIDLSTLCGHIGRVLDIKFKSPESIAYRGICEFDEFSTKVRKCKRDLRAWFMDRQLRYNMLVTSGTTNGVIRTLSSLVRMLYSTTQINLFLFERLDLSSEETTMPELSDEARKITETMSTLSQAKLIQYLPITAVNVLLPAVAIHILELGSADPTLSRTGYQSLGKCFDALRQLSAVYSVAGLPNLLYEASVLGTTAALPFRALAKAREAHVPFTGYTLERRILAGGCAAFEDIVLDLPSVPSGGEGVFCVDPSYLEPHG</sequence>
<keyword evidence="9" id="KW-1185">Reference proteome</keyword>
<dbReference type="InterPro" id="IPR001138">
    <property type="entry name" value="Zn2Cys6_DnaBD"/>
</dbReference>
<keyword evidence="4" id="KW-0804">Transcription</keyword>
<protein>
    <submittedName>
        <fullName evidence="8">Fungal-specific transcription factor domain-containing protein</fullName>
    </submittedName>
</protein>
<evidence type="ECO:0000256" key="2">
    <source>
        <dbReference type="ARBA" id="ARBA00023015"/>
    </source>
</evidence>
<dbReference type="CDD" id="cd00067">
    <property type="entry name" value="GAL4"/>
    <property type="match status" value="1"/>
</dbReference>
<evidence type="ECO:0000256" key="3">
    <source>
        <dbReference type="ARBA" id="ARBA00023125"/>
    </source>
</evidence>
<accession>A0ABR4G470</accession>
<evidence type="ECO:0000259" key="7">
    <source>
        <dbReference type="PROSITE" id="PS50048"/>
    </source>
</evidence>
<dbReference type="PANTHER" id="PTHR47425">
    <property type="entry name" value="FARB-RELATED"/>
    <property type="match status" value="1"/>
</dbReference>